<protein>
    <submittedName>
        <fullName evidence="3">Uncharacterized protein</fullName>
    </submittedName>
</protein>
<dbReference type="GO" id="GO:0022412">
    <property type="term" value="P:cellular process involved in reproduction in multicellular organism"/>
    <property type="evidence" value="ECO:0007669"/>
    <property type="project" value="UniProtKB-ARBA"/>
</dbReference>
<organism evidence="3 4">
    <name type="scientific">Caerostris darwini</name>
    <dbReference type="NCBI Taxonomy" id="1538125"/>
    <lineage>
        <taxon>Eukaryota</taxon>
        <taxon>Metazoa</taxon>
        <taxon>Ecdysozoa</taxon>
        <taxon>Arthropoda</taxon>
        <taxon>Chelicerata</taxon>
        <taxon>Arachnida</taxon>
        <taxon>Araneae</taxon>
        <taxon>Araneomorphae</taxon>
        <taxon>Entelegynae</taxon>
        <taxon>Araneoidea</taxon>
        <taxon>Araneidae</taxon>
        <taxon>Caerostris</taxon>
    </lineage>
</organism>
<dbReference type="Proteomes" id="UP001054837">
    <property type="component" value="Unassembled WGS sequence"/>
</dbReference>
<keyword evidence="4" id="KW-1185">Reference proteome</keyword>
<keyword evidence="1" id="KW-0547">Nucleotide-binding</keyword>
<name>A0AAV4WXL9_9ARAC</name>
<dbReference type="AlphaFoldDB" id="A0AAV4WXL9"/>
<dbReference type="InterPro" id="IPR027417">
    <property type="entry name" value="P-loop_NTPase"/>
</dbReference>
<dbReference type="PANTHER" id="PTHR24072">
    <property type="entry name" value="RHO FAMILY GTPASE"/>
    <property type="match status" value="1"/>
</dbReference>
<accession>A0AAV4WXL9</accession>
<dbReference type="EMBL" id="BPLQ01015351">
    <property type="protein sequence ID" value="GIY87537.1"/>
    <property type="molecule type" value="Genomic_DNA"/>
</dbReference>
<dbReference type="PRINTS" id="PR00449">
    <property type="entry name" value="RASTRNSFRMNG"/>
</dbReference>
<gene>
    <name evidence="3" type="ORF">CDAR_224371</name>
</gene>
<evidence type="ECO:0000313" key="4">
    <source>
        <dbReference type="Proteomes" id="UP001054837"/>
    </source>
</evidence>
<dbReference type="SUPFAM" id="SSF52540">
    <property type="entry name" value="P-loop containing nucleoside triphosphate hydrolases"/>
    <property type="match status" value="1"/>
</dbReference>
<comment type="caution">
    <text evidence="3">The sequence shown here is derived from an EMBL/GenBank/DDBJ whole genome shotgun (WGS) entry which is preliminary data.</text>
</comment>
<dbReference type="GO" id="GO:0003006">
    <property type="term" value="P:developmental process involved in reproduction"/>
    <property type="evidence" value="ECO:0007669"/>
    <property type="project" value="UniProtKB-ARBA"/>
</dbReference>
<evidence type="ECO:0000313" key="3">
    <source>
        <dbReference type="EMBL" id="GIY87537.1"/>
    </source>
</evidence>
<evidence type="ECO:0000256" key="2">
    <source>
        <dbReference type="ARBA" id="ARBA00023134"/>
    </source>
</evidence>
<proteinExistence type="predicted"/>
<evidence type="ECO:0000256" key="1">
    <source>
        <dbReference type="ARBA" id="ARBA00022741"/>
    </source>
</evidence>
<dbReference type="GO" id="GO:0001667">
    <property type="term" value="P:ameboidal-type cell migration"/>
    <property type="evidence" value="ECO:0007669"/>
    <property type="project" value="UniProtKB-ARBA"/>
</dbReference>
<dbReference type="GO" id="GO:0005525">
    <property type="term" value="F:GTP binding"/>
    <property type="evidence" value="ECO:0007669"/>
    <property type="project" value="UniProtKB-KW"/>
</dbReference>
<sequence>MMAPKSIAVNYRNSRFALQETNVVYVFVLGNKKCGKSSLIRAFGTDTIVDSNLPSLTVFELRALLSHSLFILRFCELSRETFRLEEVKRTCQQQNAVLIFCFALDDINSLHTINMNWIAPLRNTIGNKLPSILVGSKKDLRHRSEEGRHTVESSWGEQMRKCFDLQQYHECSVFKKQSFSDLFYITVGLAMSTDLFS</sequence>
<dbReference type="GO" id="GO:0007264">
    <property type="term" value="P:small GTPase-mediated signal transduction"/>
    <property type="evidence" value="ECO:0007669"/>
    <property type="project" value="InterPro"/>
</dbReference>
<reference evidence="3 4" key="1">
    <citation type="submission" date="2021-06" db="EMBL/GenBank/DDBJ databases">
        <title>Caerostris darwini draft genome.</title>
        <authorList>
            <person name="Kono N."/>
            <person name="Arakawa K."/>
        </authorList>
    </citation>
    <scope>NUCLEOTIDE SEQUENCE [LARGE SCALE GENOMIC DNA]</scope>
</reference>
<dbReference type="InterPro" id="IPR003578">
    <property type="entry name" value="Small_GTPase_Rho"/>
</dbReference>
<dbReference type="GO" id="GO:0003924">
    <property type="term" value="F:GTPase activity"/>
    <property type="evidence" value="ECO:0007669"/>
    <property type="project" value="InterPro"/>
</dbReference>
<dbReference type="GO" id="GO:0035006">
    <property type="term" value="P:melanization defense response"/>
    <property type="evidence" value="ECO:0007669"/>
    <property type="project" value="UniProtKB-ARBA"/>
</dbReference>
<dbReference type="SMART" id="SM00174">
    <property type="entry name" value="RHO"/>
    <property type="match status" value="1"/>
</dbReference>
<dbReference type="GO" id="GO:0035099">
    <property type="term" value="P:hemocyte migration"/>
    <property type="evidence" value="ECO:0007669"/>
    <property type="project" value="UniProtKB-ARBA"/>
</dbReference>
<keyword evidence="2" id="KW-0342">GTP-binding</keyword>
<dbReference type="Gene3D" id="3.40.50.300">
    <property type="entry name" value="P-loop containing nucleotide triphosphate hydrolases"/>
    <property type="match status" value="1"/>
</dbReference>
<dbReference type="InterPro" id="IPR001806">
    <property type="entry name" value="Small_GTPase"/>
</dbReference>
<dbReference type="Pfam" id="PF00071">
    <property type="entry name" value="Ras"/>
    <property type="match status" value="1"/>
</dbReference>